<feature type="region of interest" description="Disordered" evidence="1">
    <location>
        <begin position="1283"/>
        <end position="1325"/>
    </location>
</feature>
<dbReference type="Proteomes" id="UP001362999">
    <property type="component" value="Unassembled WGS sequence"/>
</dbReference>
<accession>A0AAW0A1G7</accession>
<feature type="compositionally biased region" description="Basic and acidic residues" evidence="1">
    <location>
        <begin position="1246"/>
        <end position="1256"/>
    </location>
</feature>
<organism evidence="2 3">
    <name type="scientific">Favolaschia claudopus</name>
    <dbReference type="NCBI Taxonomy" id="2862362"/>
    <lineage>
        <taxon>Eukaryota</taxon>
        <taxon>Fungi</taxon>
        <taxon>Dikarya</taxon>
        <taxon>Basidiomycota</taxon>
        <taxon>Agaricomycotina</taxon>
        <taxon>Agaricomycetes</taxon>
        <taxon>Agaricomycetidae</taxon>
        <taxon>Agaricales</taxon>
        <taxon>Marasmiineae</taxon>
        <taxon>Mycenaceae</taxon>
        <taxon>Favolaschia</taxon>
    </lineage>
</organism>
<gene>
    <name evidence="2" type="ORF">R3P38DRAFT_2798466</name>
</gene>
<comment type="caution">
    <text evidence="2">The sequence shown here is derived from an EMBL/GenBank/DDBJ whole genome shotgun (WGS) entry which is preliminary data.</text>
</comment>
<feature type="compositionally biased region" description="Low complexity" evidence="1">
    <location>
        <begin position="1304"/>
        <end position="1324"/>
    </location>
</feature>
<evidence type="ECO:0008006" key="4">
    <source>
        <dbReference type="Google" id="ProtNLM"/>
    </source>
</evidence>
<dbReference type="Gene3D" id="3.40.395.10">
    <property type="entry name" value="Adenoviral Proteinase, Chain A"/>
    <property type="match status" value="1"/>
</dbReference>
<evidence type="ECO:0000313" key="2">
    <source>
        <dbReference type="EMBL" id="KAK6997337.1"/>
    </source>
</evidence>
<feature type="region of interest" description="Disordered" evidence="1">
    <location>
        <begin position="1228"/>
        <end position="1266"/>
    </location>
</feature>
<proteinExistence type="predicted"/>
<evidence type="ECO:0000313" key="3">
    <source>
        <dbReference type="Proteomes" id="UP001362999"/>
    </source>
</evidence>
<sequence length="1349" mass="149939">MSGRALVTMLRALLDYPVHIVLFQCHLPDIQAVKSLRHPPPTSRNHQTPRKYIRSGMARRENIYLRCTYPEQHTVLSTLSFYMWNRAIAWTVQEREDEEIEEIEWRRRTVEFLSLLTGWTGRVGCGLPDLTYEHLAQVLGENMLANAVLDALMKAIDMFIVGDTFLLRCLAAGAAHDPSRFGYAAIQKYTHLLSLPPSSSRILIFPVYSPPLHWMACCVDMTAACIQFGDGFQMSSPEALSKELAEWVKPAIDMRQPVVTNDLLCAKQDDNVNCGIIAVNALAHRVLGDTLWTESSSRTHQYRAEYRAFCTIAEIILQYNQTSRSAPPCIPPTDPKESSGGVEGLTEEEIKDLMESTSQDPPPSLPAKRSRANAENESDLPAPKCRKEIPRPSPNNDPVAAASHASGSKGVFGKKVVVATPGKPKIPRTVQLEILDSLRTGGTSKSVRHDRVVAILIKHGYFRGSQRKLDNLRDDSINSVPDCERHVQVFAITSERVFKTLSRLTGAILPRIDYYIEHCPVTGAGAKEINFYVRDLFEATRGITSIRDSRLTAKEWQLAYQDQSLDRCWRIDTSPHHAAVVSTQCLHKITVHSQSEVDDPTVVCEPCHQLFMQREFRNTVNWNRDKPYDKLKYTPKIYSNPIQSRLMAKYKGLEGILNEDGELGVFARGVGMQDFKYPPAFRDFGALIRMSSPRTYRNIAQEFRMESERSIKIIWKATDIRPIILYASQWMTQSFYPPFIPFTTAREELTVATPEELERMMDMEHSPASKLRLWAIQIPFPGIPPLAFAILPISSKIKAPELVTHHMKALNGLLDHQYRFISNVTDGAAIKRDCQARVASKAKKLVYTIHPPPQFENIPALSIPLYDFEGNVFTNTQDAPHARKTGKNNVDSGARGLVLGDSVVYHKQLVDLAVAVEDPPLYDRDVIRADKQDDCAALRVFSAATLKKLMENTKDNMGLIVYLFVVVELIDAYESRPMTHAERAKAAIRARFFFHTWKLFLEKQALFSKASLKVSAQGYSFFDTSNDDSINFANLATFPTDQELCTLYGEAMEENNVLWSLLNVNTFALVNAPVVPLAPAPVDESINPEHLNEDDLAITEAAIVDLSIDDELQQALRAVQDVVGLRKAEEEEVDACAYAAAALVVDGLARIDDLPDLEDPELLEQSRNDIAAIIKMTPEVVESLFAGLKTSFGGSSTFTVASTTNPAPSPLLVADVTTSELQPLVDGTRREGSSELQGRVQATCDPHPDKVVEDGKARKKKNAEPTAAQVLARRVQAVIRNANARKATSGLNQKARTEQPDADTNNADMGTGTAGNAANAAAAAEVRATTRIVGYSSSQNNTQAAQVSD</sequence>
<protein>
    <recommendedName>
        <fullName evidence="4">Ubiquitin-like protease family profile domain-containing protein</fullName>
    </recommendedName>
</protein>
<dbReference type="EMBL" id="JAWWNJ010000092">
    <property type="protein sequence ID" value="KAK6997337.1"/>
    <property type="molecule type" value="Genomic_DNA"/>
</dbReference>
<dbReference type="InterPro" id="IPR038765">
    <property type="entry name" value="Papain-like_cys_pep_sf"/>
</dbReference>
<keyword evidence="3" id="KW-1185">Reference proteome</keyword>
<feature type="region of interest" description="Disordered" evidence="1">
    <location>
        <begin position="323"/>
        <end position="406"/>
    </location>
</feature>
<dbReference type="SUPFAM" id="SSF54001">
    <property type="entry name" value="Cysteine proteinases"/>
    <property type="match status" value="1"/>
</dbReference>
<evidence type="ECO:0000256" key="1">
    <source>
        <dbReference type="SAM" id="MobiDB-lite"/>
    </source>
</evidence>
<name>A0AAW0A1G7_9AGAR</name>
<reference evidence="2 3" key="1">
    <citation type="journal article" date="2024" name="J Genomics">
        <title>Draft genome sequencing and assembly of Favolaschia claudopus CIRM-BRFM 2984 isolated from oak limbs.</title>
        <authorList>
            <person name="Navarro D."/>
            <person name="Drula E."/>
            <person name="Chaduli D."/>
            <person name="Cazenave R."/>
            <person name="Ahrendt S."/>
            <person name="Wang J."/>
            <person name="Lipzen A."/>
            <person name="Daum C."/>
            <person name="Barry K."/>
            <person name="Grigoriev I.V."/>
            <person name="Favel A."/>
            <person name="Rosso M.N."/>
            <person name="Martin F."/>
        </authorList>
    </citation>
    <scope>NUCLEOTIDE SEQUENCE [LARGE SCALE GENOMIC DNA]</scope>
    <source>
        <strain evidence="2 3">CIRM-BRFM 2984</strain>
    </source>
</reference>